<dbReference type="AlphaFoldDB" id="A0A9D1V9V3"/>
<reference evidence="2" key="2">
    <citation type="submission" date="2021-04" db="EMBL/GenBank/DDBJ databases">
        <authorList>
            <person name="Gilroy R."/>
        </authorList>
    </citation>
    <scope>NUCLEOTIDE SEQUENCE</scope>
    <source>
        <strain evidence="2">14975</strain>
    </source>
</reference>
<accession>A0A9D1V9V3</accession>
<feature type="transmembrane region" description="Helical" evidence="1">
    <location>
        <begin position="259"/>
        <end position="279"/>
    </location>
</feature>
<evidence type="ECO:0000313" key="3">
    <source>
        <dbReference type="Proteomes" id="UP000823964"/>
    </source>
</evidence>
<dbReference type="Proteomes" id="UP000823964">
    <property type="component" value="Unassembled WGS sequence"/>
</dbReference>
<keyword evidence="1" id="KW-0812">Transmembrane</keyword>
<evidence type="ECO:0000313" key="2">
    <source>
        <dbReference type="EMBL" id="HIX19217.1"/>
    </source>
</evidence>
<keyword evidence="1" id="KW-1133">Transmembrane helix</keyword>
<proteinExistence type="predicted"/>
<evidence type="ECO:0000256" key="1">
    <source>
        <dbReference type="SAM" id="Phobius"/>
    </source>
</evidence>
<feature type="transmembrane region" description="Helical" evidence="1">
    <location>
        <begin position="354"/>
        <end position="374"/>
    </location>
</feature>
<gene>
    <name evidence="2" type="ORF">H9862_01275</name>
</gene>
<feature type="transmembrane region" description="Helical" evidence="1">
    <location>
        <begin position="299"/>
        <end position="325"/>
    </location>
</feature>
<organism evidence="2 3">
    <name type="scientific">Candidatus Akkermansia intestinigallinarum</name>
    <dbReference type="NCBI Taxonomy" id="2838431"/>
    <lineage>
        <taxon>Bacteria</taxon>
        <taxon>Pseudomonadati</taxon>
        <taxon>Verrucomicrobiota</taxon>
        <taxon>Verrucomicrobiia</taxon>
        <taxon>Verrucomicrobiales</taxon>
        <taxon>Akkermansiaceae</taxon>
        <taxon>Akkermansia</taxon>
    </lineage>
</organism>
<dbReference type="EMBL" id="DXFQ01000018">
    <property type="protein sequence ID" value="HIX19217.1"/>
    <property type="molecule type" value="Genomic_DNA"/>
</dbReference>
<comment type="caution">
    <text evidence="2">The sequence shown here is derived from an EMBL/GenBank/DDBJ whole genome shotgun (WGS) entry which is preliminary data.</text>
</comment>
<name>A0A9D1V9V3_9BACT</name>
<keyword evidence="1" id="KW-0472">Membrane</keyword>
<reference evidence="2" key="1">
    <citation type="journal article" date="2021" name="PeerJ">
        <title>Extensive microbial diversity within the chicken gut microbiome revealed by metagenomics and culture.</title>
        <authorList>
            <person name="Gilroy R."/>
            <person name="Ravi A."/>
            <person name="Getino M."/>
            <person name="Pursley I."/>
            <person name="Horton D.L."/>
            <person name="Alikhan N.F."/>
            <person name="Baker D."/>
            <person name="Gharbi K."/>
            <person name="Hall N."/>
            <person name="Watson M."/>
            <person name="Adriaenssens E.M."/>
            <person name="Foster-Nyarko E."/>
            <person name="Jarju S."/>
            <person name="Secka A."/>
            <person name="Antonio M."/>
            <person name="Oren A."/>
            <person name="Chaudhuri R.R."/>
            <person name="La Ragione R."/>
            <person name="Hildebrand F."/>
            <person name="Pallen M.J."/>
        </authorList>
    </citation>
    <scope>NUCLEOTIDE SEQUENCE</scope>
    <source>
        <strain evidence="2">14975</strain>
    </source>
</reference>
<protein>
    <submittedName>
        <fullName evidence="2">ABC transporter permease</fullName>
    </submittedName>
</protein>
<sequence length="383" mass="42166">MISWILTVLYLAKDTLHRWLTRISSPLSRVLVVFFLTLCALFFLGNYVIITKTVHEQLVKQGGNLVIANLVHNREHPCSLPSRREMREKLGVDSWCINSQGSATLPNRRNCGIYSYDFSRSSQFAPLLSPNGGPVLLTGTQEPKVPPGPCTLTFNIGGEPVQRDIMVRCLPDEHPLLRLLAGGGVIVPPDSMPDAASYGGMSSMIVIIPDLQSAADIARVEHFLDRYMKLEGGNGNIISAASIIERLDRIMSNQTQCRLGFCAGITVIVGILLTALAGMEYRQNEYVYTLMKSFGIHPLMLVGAYLIENTLLVLSAFAAALLVFLRVQHIIISQFFKIESDGLSLAEIRPEIELISCSLLACIIVSSIPIFIAANRQIGRVLK</sequence>
<feature type="transmembrane region" description="Helical" evidence="1">
    <location>
        <begin position="30"/>
        <end position="50"/>
    </location>
</feature>